<proteinExistence type="predicted"/>
<evidence type="ECO:0000313" key="1">
    <source>
        <dbReference type="EMBL" id="KXV50011.1"/>
    </source>
</evidence>
<sequence length="207" mass="23472">MKIIEDGENVTAELLERRLHSVRQIYAVAFLVENERENELASFLEEDKFGDIERELISENDKLLVKEAIPGSLWISFIAKSKATYKALLYVCAVPYARGRDALLGRLEAGTELARLEVEAKRQDQILKSAHSMVDLAQKISKIKDPKAKDLIFSRLESDMRLLASNEKSDNVKYLLDKKIHMPELTNMHGADNSVKISSNNIDNRDA</sequence>
<dbReference type="PATRIC" id="fig|318683.6.peg.2183"/>
<dbReference type="EMBL" id="LHZR01000087">
    <property type="protein sequence ID" value="KXV50011.1"/>
    <property type="molecule type" value="Genomic_DNA"/>
</dbReference>
<dbReference type="AlphaFoldDB" id="A0A149TM26"/>
<organism evidence="1 2">
    <name type="scientific">Gluconobacter albidus</name>
    <dbReference type="NCBI Taxonomy" id="318683"/>
    <lineage>
        <taxon>Bacteria</taxon>
        <taxon>Pseudomonadati</taxon>
        <taxon>Pseudomonadota</taxon>
        <taxon>Alphaproteobacteria</taxon>
        <taxon>Acetobacterales</taxon>
        <taxon>Acetobacteraceae</taxon>
        <taxon>Gluconobacter</taxon>
    </lineage>
</organism>
<gene>
    <name evidence="1" type="ORF">AD945_02965</name>
</gene>
<accession>A0A149TM26</accession>
<protein>
    <submittedName>
        <fullName evidence="1">Uncharacterized protein</fullName>
    </submittedName>
</protein>
<evidence type="ECO:0000313" key="2">
    <source>
        <dbReference type="Proteomes" id="UP000075636"/>
    </source>
</evidence>
<reference evidence="1 2" key="1">
    <citation type="submission" date="2015-06" db="EMBL/GenBank/DDBJ databases">
        <title>Improved classification and identification of acetic acid bacteria using matrix-assisted laser desorption/ionization time-of-flight mass spectrometry; Gluconobacter nephelii and Gluconobacter uchimurae are later heterotypic synonyms of Gluconobacter japonicus and Gluconobacter oxydans, respectively.</title>
        <authorList>
            <person name="Li L."/>
            <person name="Cleenwerck I."/>
            <person name="De Vuyst L."/>
            <person name="Vandamme P."/>
        </authorList>
    </citation>
    <scope>NUCLEOTIDE SEQUENCE [LARGE SCALE GENOMIC DNA]</scope>
    <source>
        <strain evidence="1 2">LMG 1768</strain>
    </source>
</reference>
<comment type="caution">
    <text evidence="1">The sequence shown here is derived from an EMBL/GenBank/DDBJ whole genome shotgun (WGS) entry which is preliminary data.</text>
</comment>
<name>A0A149TM26_9PROT</name>
<dbReference type="Proteomes" id="UP000075636">
    <property type="component" value="Unassembled WGS sequence"/>
</dbReference>